<reference evidence="2" key="3">
    <citation type="submission" date="2021-02" db="EMBL/GenBank/DDBJ databases">
        <title>Safari Cat Assemblies.</title>
        <authorList>
            <person name="Bredemeyer K.R."/>
            <person name="Murphy W.J."/>
        </authorList>
    </citation>
    <scope>NUCLEOTIDE SEQUENCE [LARGE SCALE GENOMIC DNA]</scope>
</reference>
<name>A0ABI8AI27_FELCA</name>
<dbReference type="Ensembl" id="ENSFCTT00005086855.1">
    <property type="protein sequence ID" value="ENSFCTP00005058863.1"/>
    <property type="gene ID" value="ENSFCTG00005031212.1"/>
</dbReference>
<accession>A0ABI8AI27</accession>
<evidence type="ECO:0000313" key="2">
    <source>
        <dbReference type="Proteomes" id="UP000823872"/>
    </source>
</evidence>
<dbReference type="Ensembl" id="ENSFCTT00005086876.1">
    <property type="protein sequence ID" value="ENSFCTP00005058874.1"/>
    <property type="gene ID" value="ENSFCTG00005031212.1"/>
</dbReference>
<evidence type="ECO:0000313" key="1">
    <source>
        <dbReference type="Ensembl" id="ENSFCTP00005058871.1"/>
    </source>
</evidence>
<reference evidence="1" key="4">
    <citation type="submission" date="2025-05" db="UniProtKB">
        <authorList>
            <consortium name="Ensembl"/>
        </authorList>
    </citation>
    <scope>IDENTIFICATION</scope>
    <source>
        <strain evidence="1">breed Abyssinian</strain>
    </source>
</reference>
<dbReference type="Ensembl" id="ENSFCTT00005086888.1">
    <property type="protein sequence ID" value="ENSFCTP00005058879.1"/>
    <property type="gene ID" value="ENSFCTG00005031212.1"/>
</dbReference>
<organism evidence="1 2">
    <name type="scientific">Felis catus</name>
    <name type="common">Cat</name>
    <name type="synonym">Felis silvestris catus</name>
    <dbReference type="NCBI Taxonomy" id="9685"/>
    <lineage>
        <taxon>Eukaryota</taxon>
        <taxon>Metazoa</taxon>
        <taxon>Chordata</taxon>
        <taxon>Craniata</taxon>
        <taxon>Vertebrata</taxon>
        <taxon>Euteleostomi</taxon>
        <taxon>Mammalia</taxon>
        <taxon>Eutheria</taxon>
        <taxon>Laurasiatheria</taxon>
        <taxon>Carnivora</taxon>
        <taxon>Feliformia</taxon>
        <taxon>Felidae</taxon>
        <taxon>Felinae</taxon>
        <taxon>Felis</taxon>
    </lineage>
</organism>
<dbReference type="Ensembl" id="ENSFCTT00005086840.1">
    <property type="protein sequence ID" value="ENSFCTP00005058856.1"/>
    <property type="gene ID" value="ENSFCTG00005031212.1"/>
</dbReference>
<reference evidence="1" key="1">
    <citation type="journal article" date="2007" name="Genome Res.">
        <title>Initial sequence and comparative analysis of the cat genome.</title>
        <authorList>
            <person name="Pontius J.U."/>
            <person name="Mullikin J.C."/>
            <person name="Smith D.R."/>
            <person name="Lindblad-Toh K."/>
            <person name="Gnerre S."/>
            <person name="Clamp M."/>
            <person name="Chang J."/>
            <person name="Stephens R."/>
            <person name="Neelam B."/>
            <person name="Volfovsky N."/>
            <person name="Schaffer A.A."/>
            <person name="Agarwala R."/>
            <person name="Narfstrom K."/>
            <person name="Murphy W.J."/>
            <person name="Giger U."/>
            <person name="Roca A.L."/>
            <person name="Antunes A."/>
            <person name="Menotti-Raymond M."/>
            <person name="Yuhki N."/>
            <person name="Pecon-Slattery J."/>
            <person name="Johnson W.E."/>
            <person name="Bourque G."/>
            <person name="Tesler G."/>
            <person name="O'Brien S.J."/>
        </authorList>
    </citation>
    <scope>NUCLEOTIDE SEQUENCE [LARGE SCALE GENOMIC DNA]</scope>
    <source>
        <strain evidence="1">Abyssinian</strain>
    </source>
</reference>
<protein>
    <submittedName>
        <fullName evidence="1">Uncharacterized protein</fullName>
    </submittedName>
</protein>
<dbReference type="Ensembl" id="ENSFCTT00005086869.1">
    <property type="protein sequence ID" value="ENSFCTP00005058871.1"/>
    <property type="gene ID" value="ENSFCTG00005031212.1"/>
</dbReference>
<keyword evidence="2" id="KW-1185">Reference proteome</keyword>
<reference evidence="1" key="2">
    <citation type="submission" date="2011-09" db="EMBL/GenBank/DDBJ databases">
        <title>Sequence assembly of the Felis catus genome version 6.2.</title>
        <authorList>
            <person name="Hillier L.W."/>
            <person name="Warren W."/>
            <person name="Obrien S."/>
            <person name="Wilson R.K."/>
        </authorList>
    </citation>
    <scope>NUCLEOTIDE SEQUENCE [LARGE SCALE GENOMIC DNA]</scope>
    <source>
        <strain evidence="1">Abyssinian</strain>
    </source>
</reference>
<proteinExistence type="predicted"/>
<dbReference type="Proteomes" id="UP000823872">
    <property type="component" value="Chromosome E2"/>
</dbReference>
<sequence>VKREPSAPNWLAGPLFPATGLKRPSCRTYPDFADLAFVDGDVDAEGRHGDEPHKGHSRVAPVLILGGDGEGGQALGADPRAAGGRQHIVAGALEVEVPAVEGVVVRIAPQPARGLVGGYTHTLPILLLARLLWPTGHTVTRVWRQGERNLWGCPAQAGCSPASAPVCPRDSALGLRAPAGEDRHQGLPI</sequence>
<dbReference type="GeneTree" id="ENSGT00980000202383"/>